<evidence type="ECO:0000313" key="12">
    <source>
        <dbReference type="EMBL" id="MEY8661774.1"/>
    </source>
</evidence>
<dbReference type="Pfam" id="PF25887">
    <property type="entry name" value="HB_LcnD"/>
    <property type="match status" value="1"/>
</dbReference>
<keyword evidence="5 8" id="KW-1133">Transmembrane helix</keyword>
<feature type="domain" description="LcnD-like C-terminal" evidence="11">
    <location>
        <begin position="352"/>
        <end position="439"/>
    </location>
</feature>
<keyword evidence="13" id="KW-1185">Reference proteome</keyword>
<feature type="coiled-coil region" evidence="7">
    <location>
        <begin position="233"/>
        <end position="316"/>
    </location>
</feature>
<evidence type="ECO:0000259" key="9">
    <source>
        <dbReference type="Pfam" id="PF25887"/>
    </source>
</evidence>
<evidence type="ECO:0000256" key="5">
    <source>
        <dbReference type="ARBA" id="ARBA00022989"/>
    </source>
</evidence>
<dbReference type="PROSITE" id="PS00543">
    <property type="entry name" value="HLYD_FAMILY"/>
    <property type="match status" value="1"/>
</dbReference>
<dbReference type="PANTHER" id="PTHR30386:SF26">
    <property type="entry name" value="TRANSPORT PROTEIN COMB"/>
    <property type="match status" value="1"/>
</dbReference>
<comment type="caution">
    <text evidence="12">The sequence shown here is derived from an EMBL/GenBank/DDBJ whole genome shotgun (WGS) entry which is preliminary data.</text>
</comment>
<evidence type="ECO:0000259" key="10">
    <source>
        <dbReference type="Pfam" id="PF25935"/>
    </source>
</evidence>
<evidence type="ECO:0000256" key="1">
    <source>
        <dbReference type="ARBA" id="ARBA00004167"/>
    </source>
</evidence>
<dbReference type="Pfam" id="PF25940">
    <property type="entry name" value="LcnD_C"/>
    <property type="match status" value="1"/>
</dbReference>
<keyword evidence="4 8" id="KW-0812">Transmembrane</keyword>
<comment type="subcellular location">
    <subcellularLocation>
        <location evidence="1">Membrane</location>
        <topology evidence="1">Single-pass membrane protein</topology>
    </subcellularLocation>
</comment>
<dbReference type="InterPro" id="IPR050739">
    <property type="entry name" value="MFP"/>
</dbReference>
<feature type="domain" description="LcnD-like barrel-sandwich hybrid" evidence="10">
    <location>
        <begin position="59"/>
        <end position="346"/>
    </location>
</feature>
<organism evidence="12 13">
    <name type="scientific">Ligilactobacillus faecis</name>
    <dbReference type="NCBI Taxonomy" id="762833"/>
    <lineage>
        <taxon>Bacteria</taxon>
        <taxon>Bacillati</taxon>
        <taxon>Bacillota</taxon>
        <taxon>Bacilli</taxon>
        <taxon>Lactobacillales</taxon>
        <taxon>Lactobacillaceae</taxon>
        <taxon>Ligilactobacillus</taxon>
    </lineage>
</organism>
<dbReference type="InterPro" id="IPR058795">
    <property type="entry name" value="LcnD_C"/>
</dbReference>
<dbReference type="EMBL" id="JBCLUF010000006">
    <property type="protein sequence ID" value="MEY8661774.1"/>
    <property type="molecule type" value="Genomic_DNA"/>
</dbReference>
<dbReference type="InterPro" id="IPR005696">
    <property type="entry name" value="MesE/LcnD"/>
</dbReference>
<dbReference type="InterPro" id="IPR058786">
    <property type="entry name" value="BSH_LcnD"/>
</dbReference>
<dbReference type="InterPro" id="IPR058794">
    <property type="entry name" value="HB_LcnD"/>
</dbReference>
<evidence type="ECO:0000256" key="4">
    <source>
        <dbReference type="ARBA" id="ARBA00022692"/>
    </source>
</evidence>
<evidence type="ECO:0000256" key="8">
    <source>
        <dbReference type="SAM" id="Phobius"/>
    </source>
</evidence>
<evidence type="ECO:0000256" key="3">
    <source>
        <dbReference type="ARBA" id="ARBA00022448"/>
    </source>
</evidence>
<reference evidence="12 13" key="1">
    <citation type="submission" date="2024-03" db="EMBL/GenBank/DDBJ databases">
        <title>Mouse gut bacterial collection (mGBC) of GemPharmatech.</title>
        <authorList>
            <person name="He Y."/>
            <person name="Dong L."/>
            <person name="Wu D."/>
            <person name="Gao X."/>
            <person name="Lin Z."/>
        </authorList>
    </citation>
    <scope>NUCLEOTIDE SEQUENCE [LARGE SCALE GENOMIC DNA]</scope>
    <source>
        <strain evidence="12 13">15-30</strain>
    </source>
</reference>
<dbReference type="PANTHER" id="PTHR30386">
    <property type="entry name" value="MEMBRANE FUSION SUBUNIT OF EMRAB-TOLC MULTIDRUG EFFLUX PUMP"/>
    <property type="match status" value="1"/>
</dbReference>
<protein>
    <submittedName>
        <fullName evidence="12">Bacteriocin secretion accessory protein</fullName>
    </submittedName>
</protein>
<comment type="similarity">
    <text evidence="2">Belongs to the membrane fusion protein (MFP) (TC 8.A.1) family.</text>
</comment>
<evidence type="ECO:0000313" key="13">
    <source>
        <dbReference type="Proteomes" id="UP001565236"/>
    </source>
</evidence>
<keyword evidence="6 8" id="KW-0472">Membrane</keyword>
<feature type="transmembrane region" description="Helical" evidence="8">
    <location>
        <begin position="21"/>
        <end position="42"/>
    </location>
</feature>
<dbReference type="Proteomes" id="UP001565236">
    <property type="component" value="Unassembled WGS sequence"/>
</dbReference>
<accession>A0ABV4DNC6</accession>
<keyword evidence="7" id="KW-0175">Coiled coil</keyword>
<evidence type="ECO:0000256" key="2">
    <source>
        <dbReference type="ARBA" id="ARBA00009477"/>
    </source>
</evidence>
<proteinExistence type="inferred from homology"/>
<feature type="domain" description="LcnD-like long helical bundle" evidence="9">
    <location>
        <begin position="100"/>
        <end position="307"/>
    </location>
</feature>
<evidence type="ECO:0000256" key="6">
    <source>
        <dbReference type="ARBA" id="ARBA00023136"/>
    </source>
</evidence>
<dbReference type="NCBIfam" id="TIGR01000">
    <property type="entry name" value="bacteriocin_acc"/>
    <property type="match status" value="1"/>
</dbReference>
<evidence type="ECO:0000256" key="7">
    <source>
        <dbReference type="SAM" id="Coils"/>
    </source>
</evidence>
<gene>
    <name evidence="12" type="ORF">AALT52_02535</name>
</gene>
<sequence length="452" mass="52215">MKTKFLESSEFYNARFKNFSTLLLIPCVLLLCLGIIFSLFGYKQIVVKGSGTVEPISKVATIQTTVAGKIIEKNLSEGKSVDKGDVLLKLNDVQLSQKIETLQKKKNLLVKRQQDVQTLQNGIAESKDTFLENNKSDYHDRLLGYLAQKNIYQIEFEMSRAKIQNRQEKNRQLTIIVNEQIQRNTRQLKEYMDIYQAIKSGKNYPSSDLGNLYREKLARAEPEIREDMKLELLSEVEKQIDTFNGQLEELKVQQIQQDNDNSLEAEKKNYENKLVIFRLNQLESTKQILEKITQELLDLNEELQNLQAQLKEYTIKAPIAGVIHMGEQSDEVNYLSGQTQVAQIYPKINTLTRVRVKTYINTDDIASLTKGQKLRFKIERNLPRPIILFGKVTNISVAPSEVNKNSYYAVEAQVDVPQTKRKYLKYGMPGEVSIITGQKTYWNYFKEKIFDK</sequence>
<evidence type="ECO:0000259" key="11">
    <source>
        <dbReference type="Pfam" id="PF25940"/>
    </source>
</evidence>
<dbReference type="PRINTS" id="PR01490">
    <property type="entry name" value="RTXTOXIND"/>
</dbReference>
<dbReference type="Pfam" id="PF25935">
    <property type="entry name" value="BSH_LcnD"/>
    <property type="match status" value="1"/>
</dbReference>
<name>A0ABV4DNC6_9LACO</name>
<keyword evidence="3" id="KW-0813">Transport</keyword>
<dbReference type="InterPro" id="IPR006144">
    <property type="entry name" value="Secretion_HlyD_CS"/>
</dbReference>
<dbReference type="Gene3D" id="2.40.30.170">
    <property type="match status" value="1"/>
</dbReference>
<dbReference type="RefSeq" id="WP_369940900.1">
    <property type="nucleotide sequence ID" value="NZ_JBCLUF010000006.1"/>
</dbReference>